<dbReference type="RefSeq" id="WP_080064220.1">
    <property type="nucleotide sequence ID" value="NZ_MZGX01000010.1"/>
</dbReference>
<dbReference type="SMART" id="SM00448">
    <property type="entry name" value="REC"/>
    <property type="match status" value="1"/>
</dbReference>
<comment type="function">
    <text evidence="3">May play the central regulatory role in sporulation. It may be an element of the effector pathway responsible for the activation of sporulation genes in response to nutritional stress. Spo0A may act in concert with spo0H (a sigma factor) to control the expression of some genes that are critical to the sporulation process.</text>
</comment>
<accession>A0A1V4SK08</accession>
<dbReference type="Pfam" id="PF01381">
    <property type="entry name" value="HTH_3"/>
    <property type="match status" value="1"/>
</dbReference>
<name>A0A1V4SK08_RUMHU</name>
<dbReference type="Proteomes" id="UP000191554">
    <property type="component" value="Unassembled WGS sequence"/>
</dbReference>
<gene>
    <name evidence="7" type="primary">xre</name>
    <name evidence="7" type="ORF">CLHUN_17720</name>
</gene>
<dbReference type="PROSITE" id="PS50943">
    <property type="entry name" value="HTH_CROC1"/>
    <property type="match status" value="1"/>
</dbReference>
<feature type="domain" description="Response regulatory" evidence="5">
    <location>
        <begin position="6"/>
        <end position="120"/>
    </location>
</feature>
<proteinExistence type="predicted"/>
<evidence type="ECO:0000313" key="8">
    <source>
        <dbReference type="Proteomes" id="UP000191554"/>
    </source>
</evidence>
<dbReference type="OrthoDB" id="9805856at2"/>
<organism evidence="7 8">
    <name type="scientific">Ruminiclostridium hungatei</name>
    <name type="common">Clostridium hungatei</name>
    <dbReference type="NCBI Taxonomy" id="48256"/>
    <lineage>
        <taxon>Bacteria</taxon>
        <taxon>Bacillati</taxon>
        <taxon>Bacillota</taxon>
        <taxon>Clostridia</taxon>
        <taxon>Eubacteriales</taxon>
        <taxon>Oscillospiraceae</taxon>
        <taxon>Ruminiclostridium</taxon>
    </lineage>
</organism>
<dbReference type="EMBL" id="MZGX01000010">
    <property type="protein sequence ID" value="OPX44218.1"/>
    <property type="molecule type" value="Genomic_DNA"/>
</dbReference>
<dbReference type="GO" id="GO:0003677">
    <property type="term" value="F:DNA binding"/>
    <property type="evidence" value="ECO:0007669"/>
    <property type="project" value="UniProtKB-KW"/>
</dbReference>
<dbReference type="SUPFAM" id="SSF52172">
    <property type="entry name" value="CheY-like"/>
    <property type="match status" value="1"/>
</dbReference>
<sequence>MGEQFKIIIIDDEQGIIDSIKANLPPEYIVDGFATSKEGMEAIRDNSYDLLILDFFIDAMNGRQITEKIRKTDDEIYIMLLTGRAEEAPGMEILKTMDIQMYFEKSANFEELLIMIESARKSIEHSRREGSFGIRLKRLRKIHNISQEDLGKILGVGRTAVANWETNQTEPTGENIKKLADLFRVTTDYLLCYNANFGDSPNLTKK</sequence>
<evidence type="ECO:0000256" key="4">
    <source>
        <dbReference type="PROSITE-ProRule" id="PRU00169"/>
    </source>
</evidence>
<dbReference type="Pfam" id="PF00072">
    <property type="entry name" value="Response_reg"/>
    <property type="match status" value="1"/>
</dbReference>
<keyword evidence="2" id="KW-0238">DNA-binding</keyword>
<dbReference type="SMART" id="SM00530">
    <property type="entry name" value="HTH_XRE"/>
    <property type="match status" value="1"/>
</dbReference>
<dbReference type="Gene3D" id="3.40.50.2300">
    <property type="match status" value="1"/>
</dbReference>
<dbReference type="PANTHER" id="PTHR46558">
    <property type="entry name" value="TRACRIPTIONAL REGULATORY PROTEIN-RELATED-RELATED"/>
    <property type="match status" value="1"/>
</dbReference>
<dbReference type="InterPro" id="IPR001789">
    <property type="entry name" value="Sig_transdc_resp-reg_receiver"/>
</dbReference>
<evidence type="ECO:0000256" key="1">
    <source>
        <dbReference type="ARBA" id="ARBA00018672"/>
    </source>
</evidence>
<feature type="modified residue" description="4-aspartylphosphate" evidence="4">
    <location>
        <position position="54"/>
    </location>
</feature>
<dbReference type="STRING" id="48256.CLHUN_17720"/>
<dbReference type="PANTHER" id="PTHR46558:SF11">
    <property type="entry name" value="HTH-TYPE TRANSCRIPTIONAL REGULATOR XRE"/>
    <property type="match status" value="1"/>
</dbReference>
<feature type="domain" description="HTH cro/C1-type" evidence="6">
    <location>
        <begin position="136"/>
        <end position="190"/>
    </location>
</feature>
<keyword evidence="4" id="KW-0597">Phosphoprotein</keyword>
<dbReference type="CDD" id="cd00093">
    <property type="entry name" value="HTH_XRE"/>
    <property type="match status" value="1"/>
</dbReference>
<evidence type="ECO:0000259" key="5">
    <source>
        <dbReference type="PROSITE" id="PS50110"/>
    </source>
</evidence>
<dbReference type="InterPro" id="IPR011006">
    <property type="entry name" value="CheY-like_superfamily"/>
</dbReference>
<dbReference type="PROSITE" id="PS50110">
    <property type="entry name" value="RESPONSE_REGULATORY"/>
    <property type="match status" value="1"/>
</dbReference>
<comment type="caution">
    <text evidence="7">The sequence shown here is derived from an EMBL/GenBank/DDBJ whole genome shotgun (WGS) entry which is preliminary data.</text>
</comment>
<evidence type="ECO:0000259" key="6">
    <source>
        <dbReference type="PROSITE" id="PS50943"/>
    </source>
</evidence>
<evidence type="ECO:0000256" key="3">
    <source>
        <dbReference type="ARBA" id="ARBA00024867"/>
    </source>
</evidence>
<dbReference type="InterPro" id="IPR010982">
    <property type="entry name" value="Lambda_DNA-bd_dom_sf"/>
</dbReference>
<reference evidence="7 8" key="1">
    <citation type="submission" date="2017-03" db="EMBL/GenBank/DDBJ databases">
        <title>Genome sequence of Clostridium hungatei DSM 14427.</title>
        <authorList>
            <person name="Poehlein A."/>
            <person name="Daniel R."/>
        </authorList>
    </citation>
    <scope>NUCLEOTIDE SEQUENCE [LARGE SCALE GENOMIC DNA]</scope>
    <source>
        <strain evidence="7 8">DSM 14427</strain>
    </source>
</reference>
<evidence type="ECO:0000256" key="2">
    <source>
        <dbReference type="ARBA" id="ARBA00023125"/>
    </source>
</evidence>
<dbReference type="Gene3D" id="1.10.260.40">
    <property type="entry name" value="lambda repressor-like DNA-binding domains"/>
    <property type="match status" value="1"/>
</dbReference>
<dbReference type="SUPFAM" id="SSF47413">
    <property type="entry name" value="lambda repressor-like DNA-binding domains"/>
    <property type="match status" value="1"/>
</dbReference>
<keyword evidence="8" id="KW-1185">Reference proteome</keyword>
<dbReference type="GO" id="GO:0000160">
    <property type="term" value="P:phosphorelay signal transduction system"/>
    <property type="evidence" value="ECO:0007669"/>
    <property type="project" value="InterPro"/>
</dbReference>
<dbReference type="AlphaFoldDB" id="A0A1V4SK08"/>
<evidence type="ECO:0000313" key="7">
    <source>
        <dbReference type="EMBL" id="OPX44218.1"/>
    </source>
</evidence>
<protein>
    <recommendedName>
        <fullName evidence="1">Stage 0 sporulation protein A homolog</fullName>
    </recommendedName>
</protein>
<dbReference type="InterPro" id="IPR001387">
    <property type="entry name" value="Cro/C1-type_HTH"/>
</dbReference>